<accession>A0A699KXJ2</accession>
<sequence>MTVTIQDDRHWHTMPETISLMYNLVRVSILSVSRVGMKCADMDDSESHNHNLQAILTNGVASYSIPSDKEYVEGFCDQ</sequence>
<dbReference type="AlphaFoldDB" id="A0A699KXJ2"/>
<organism evidence="1">
    <name type="scientific">Tanacetum cinerariifolium</name>
    <name type="common">Dalmatian daisy</name>
    <name type="synonym">Chrysanthemum cinerariifolium</name>
    <dbReference type="NCBI Taxonomy" id="118510"/>
    <lineage>
        <taxon>Eukaryota</taxon>
        <taxon>Viridiplantae</taxon>
        <taxon>Streptophyta</taxon>
        <taxon>Embryophyta</taxon>
        <taxon>Tracheophyta</taxon>
        <taxon>Spermatophyta</taxon>
        <taxon>Magnoliopsida</taxon>
        <taxon>eudicotyledons</taxon>
        <taxon>Gunneridae</taxon>
        <taxon>Pentapetalae</taxon>
        <taxon>asterids</taxon>
        <taxon>campanulids</taxon>
        <taxon>Asterales</taxon>
        <taxon>Asteraceae</taxon>
        <taxon>Asteroideae</taxon>
        <taxon>Anthemideae</taxon>
        <taxon>Anthemidinae</taxon>
        <taxon>Tanacetum</taxon>
    </lineage>
</organism>
<reference evidence="1" key="1">
    <citation type="journal article" date="2019" name="Sci. Rep.">
        <title>Draft genome of Tanacetum cinerariifolium, the natural source of mosquito coil.</title>
        <authorList>
            <person name="Yamashiro T."/>
            <person name="Shiraishi A."/>
            <person name="Satake H."/>
            <person name="Nakayama K."/>
        </authorList>
    </citation>
    <scope>NUCLEOTIDE SEQUENCE</scope>
</reference>
<proteinExistence type="predicted"/>
<dbReference type="EMBL" id="BKCJ010560991">
    <property type="protein sequence ID" value="GFB14091.1"/>
    <property type="molecule type" value="Genomic_DNA"/>
</dbReference>
<protein>
    <submittedName>
        <fullName evidence="1">Uncharacterized protein</fullName>
    </submittedName>
</protein>
<comment type="caution">
    <text evidence="1">The sequence shown here is derived from an EMBL/GenBank/DDBJ whole genome shotgun (WGS) entry which is preliminary data.</text>
</comment>
<evidence type="ECO:0000313" key="1">
    <source>
        <dbReference type="EMBL" id="GFB14091.1"/>
    </source>
</evidence>
<name>A0A699KXJ2_TANCI</name>
<gene>
    <name evidence="1" type="ORF">Tci_686062</name>
</gene>